<evidence type="ECO:0000256" key="2">
    <source>
        <dbReference type="ARBA" id="ARBA00023002"/>
    </source>
</evidence>
<dbReference type="PRINTS" id="PR00080">
    <property type="entry name" value="SDRFAMILY"/>
</dbReference>
<organism evidence="4 5">
    <name type="scientific">Novosphingobium piscinae</name>
    <dbReference type="NCBI Taxonomy" id="1507448"/>
    <lineage>
        <taxon>Bacteria</taxon>
        <taxon>Pseudomonadati</taxon>
        <taxon>Pseudomonadota</taxon>
        <taxon>Alphaproteobacteria</taxon>
        <taxon>Sphingomonadales</taxon>
        <taxon>Sphingomonadaceae</taxon>
        <taxon>Novosphingobium</taxon>
    </lineage>
</organism>
<dbReference type="FunFam" id="3.40.50.720:FF:000084">
    <property type="entry name" value="Short-chain dehydrogenase reductase"/>
    <property type="match status" value="1"/>
</dbReference>
<dbReference type="EMBL" id="JACLAX010000001">
    <property type="protein sequence ID" value="MBC2667837.1"/>
    <property type="molecule type" value="Genomic_DNA"/>
</dbReference>
<dbReference type="InterPro" id="IPR036291">
    <property type="entry name" value="NAD(P)-bd_dom_sf"/>
</dbReference>
<name>A0A7X1FWW3_9SPHN</name>
<dbReference type="PRINTS" id="PR00081">
    <property type="entry name" value="GDHRDH"/>
</dbReference>
<evidence type="ECO:0000313" key="5">
    <source>
        <dbReference type="Proteomes" id="UP000551327"/>
    </source>
</evidence>
<dbReference type="Pfam" id="PF13561">
    <property type="entry name" value="adh_short_C2"/>
    <property type="match status" value="1"/>
</dbReference>
<dbReference type="SUPFAM" id="SSF51735">
    <property type="entry name" value="NAD(P)-binding Rossmann-fold domains"/>
    <property type="match status" value="1"/>
</dbReference>
<accession>A0A7X1FWW3</accession>
<protein>
    <submittedName>
        <fullName evidence="4">SDR family oxidoreductase</fullName>
    </submittedName>
</protein>
<gene>
    <name evidence="4" type="ORF">H7F53_01595</name>
</gene>
<dbReference type="PANTHER" id="PTHR42760:SF133">
    <property type="entry name" value="3-OXOACYL-[ACYL-CARRIER-PROTEIN] REDUCTASE"/>
    <property type="match status" value="1"/>
</dbReference>
<sequence>MDLGLKDKSVVVTGATANIGRAVALDFAREGARLLLVGRDLAAGAQVVEQARELGAGSAEFLAIDLLEDKAPARIVAAAEQAGGVDVLINNVGGNVGAGLFTGSDPATWQADLDITLLTTIRMTHAVLGTMTRRGSGAIVNLGSTAGVAADYQLAIYSAAKAGVHGFTRAIAKEAGQFGVRVNAVAPFGTIPQDPQALSRGSRFHPDNAFFRRAFAGSSAEDAAKRMRQGALPKPFAAPEEVAAAVVFLASDRASFITGQVLQVDGGALL</sequence>
<comment type="similarity">
    <text evidence="1 3">Belongs to the short-chain dehydrogenases/reductases (SDR) family.</text>
</comment>
<dbReference type="AlphaFoldDB" id="A0A7X1FWW3"/>
<dbReference type="InterPro" id="IPR020904">
    <property type="entry name" value="Sc_DH/Rdtase_CS"/>
</dbReference>
<comment type="caution">
    <text evidence="4">The sequence shown here is derived from an EMBL/GenBank/DDBJ whole genome shotgun (WGS) entry which is preliminary data.</text>
</comment>
<keyword evidence="2" id="KW-0560">Oxidoreductase</keyword>
<dbReference type="GO" id="GO:0016616">
    <property type="term" value="F:oxidoreductase activity, acting on the CH-OH group of donors, NAD or NADP as acceptor"/>
    <property type="evidence" value="ECO:0007669"/>
    <property type="project" value="TreeGrafter"/>
</dbReference>
<dbReference type="PROSITE" id="PS00061">
    <property type="entry name" value="ADH_SHORT"/>
    <property type="match status" value="1"/>
</dbReference>
<keyword evidence="5" id="KW-1185">Reference proteome</keyword>
<evidence type="ECO:0000256" key="1">
    <source>
        <dbReference type="ARBA" id="ARBA00006484"/>
    </source>
</evidence>
<dbReference type="Pfam" id="PF00106">
    <property type="entry name" value="adh_short"/>
    <property type="match status" value="1"/>
</dbReference>
<proteinExistence type="inferred from homology"/>
<dbReference type="PANTHER" id="PTHR42760">
    <property type="entry name" value="SHORT-CHAIN DEHYDROGENASES/REDUCTASES FAMILY MEMBER"/>
    <property type="match status" value="1"/>
</dbReference>
<reference evidence="4 5" key="1">
    <citation type="submission" date="2020-08" db="EMBL/GenBank/DDBJ databases">
        <title>The genome sequence of type strain Novosphingobium piscinae KCTC 42194.</title>
        <authorList>
            <person name="Liu Y."/>
        </authorList>
    </citation>
    <scope>NUCLEOTIDE SEQUENCE [LARGE SCALE GENOMIC DNA]</scope>
    <source>
        <strain evidence="4 5">KCTC 42194</strain>
    </source>
</reference>
<evidence type="ECO:0000313" key="4">
    <source>
        <dbReference type="EMBL" id="MBC2667837.1"/>
    </source>
</evidence>
<dbReference type="InterPro" id="IPR002347">
    <property type="entry name" value="SDR_fam"/>
</dbReference>
<dbReference type="Gene3D" id="3.40.50.720">
    <property type="entry name" value="NAD(P)-binding Rossmann-like Domain"/>
    <property type="match status" value="1"/>
</dbReference>
<dbReference type="Proteomes" id="UP000551327">
    <property type="component" value="Unassembled WGS sequence"/>
</dbReference>
<dbReference type="RefSeq" id="WP_185677704.1">
    <property type="nucleotide sequence ID" value="NZ_JACLAX010000001.1"/>
</dbReference>
<dbReference type="CDD" id="cd05233">
    <property type="entry name" value="SDR_c"/>
    <property type="match status" value="1"/>
</dbReference>
<evidence type="ECO:0000256" key="3">
    <source>
        <dbReference type="RuleBase" id="RU000363"/>
    </source>
</evidence>